<proteinExistence type="predicted"/>
<gene>
    <name evidence="1" type="ORF">HID58_003336</name>
</gene>
<sequence>MNMKVSDLFCQGSNEWDEEKIRNMFLQLEAKSKAIKPSLMGAPDNECG</sequence>
<accession>A0ABQ8EPT4</accession>
<reference evidence="1 2" key="1">
    <citation type="submission" date="2021-05" db="EMBL/GenBank/DDBJ databases">
        <title>Genome Assembly of Synthetic Allotetraploid Brassica napus Reveals Homoeologous Exchanges between Subgenomes.</title>
        <authorList>
            <person name="Davis J.T."/>
        </authorList>
    </citation>
    <scope>NUCLEOTIDE SEQUENCE [LARGE SCALE GENOMIC DNA]</scope>
    <source>
        <strain evidence="2">cv. Da-Ae</strain>
        <tissue evidence="1">Seedling</tissue>
    </source>
</reference>
<dbReference type="Proteomes" id="UP000824890">
    <property type="component" value="Unassembled WGS sequence"/>
</dbReference>
<dbReference type="EMBL" id="JAGKQM010000001">
    <property type="protein sequence ID" value="KAH0943699.1"/>
    <property type="molecule type" value="Genomic_DNA"/>
</dbReference>
<comment type="caution">
    <text evidence="1">The sequence shown here is derived from an EMBL/GenBank/DDBJ whole genome shotgun (WGS) entry which is preliminary data.</text>
</comment>
<keyword evidence="2" id="KW-1185">Reference proteome</keyword>
<protein>
    <submittedName>
        <fullName evidence="1">Uncharacterized protein</fullName>
    </submittedName>
</protein>
<name>A0ABQ8EPT4_BRANA</name>
<evidence type="ECO:0000313" key="1">
    <source>
        <dbReference type="EMBL" id="KAH0943699.1"/>
    </source>
</evidence>
<organism evidence="1 2">
    <name type="scientific">Brassica napus</name>
    <name type="common">Rape</name>
    <dbReference type="NCBI Taxonomy" id="3708"/>
    <lineage>
        <taxon>Eukaryota</taxon>
        <taxon>Viridiplantae</taxon>
        <taxon>Streptophyta</taxon>
        <taxon>Embryophyta</taxon>
        <taxon>Tracheophyta</taxon>
        <taxon>Spermatophyta</taxon>
        <taxon>Magnoliopsida</taxon>
        <taxon>eudicotyledons</taxon>
        <taxon>Gunneridae</taxon>
        <taxon>Pentapetalae</taxon>
        <taxon>rosids</taxon>
        <taxon>malvids</taxon>
        <taxon>Brassicales</taxon>
        <taxon>Brassicaceae</taxon>
        <taxon>Brassiceae</taxon>
        <taxon>Brassica</taxon>
    </lineage>
</organism>
<evidence type="ECO:0000313" key="2">
    <source>
        <dbReference type="Proteomes" id="UP000824890"/>
    </source>
</evidence>